<dbReference type="PANTHER" id="PTHR34203:SF15">
    <property type="entry name" value="SLL1173 PROTEIN"/>
    <property type="match status" value="1"/>
</dbReference>
<dbReference type="InterPro" id="IPR029063">
    <property type="entry name" value="SAM-dependent_MTases_sf"/>
</dbReference>
<dbReference type="Proteomes" id="UP000178347">
    <property type="component" value="Unassembled WGS sequence"/>
</dbReference>
<gene>
    <name evidence="2" type="ORF">A3G00_04490</name>
</gene>
<sequence length="228" mass="26306">MNKTINFNHHPINITYRDDSDLSVIDEFFIDKMYRSVETIISDIKYPIIDTGAHIGVFSIYSKIINPKLKIIAIEPELGNFKLLQANLKLNNCTNIKLIRAALVAEKKLNTKLYLSKNTHNHSTMPLSKNCIQVPATNLKKLMEENKIKKIGLLKMDIEGAEFNIIKTLKHKNIKTIENMVIEYHESGNNKREDLENITRQHGFSVEHFPNKFDKRFGLLVCRNKKTG</sequence>
<comment type="caution">
    <text evidence="2">The sequence shown here is derived from an EMBL/GenBank/DDBJ whole genome shotgun (WGS) entry which is preliminary data.</text>
</comment>
<evidence type="ECO:0000313" key="2">
    <source>
        <dbReference type="EMBL" id="OGH74400.1"/>
    </source>
</evidence>
<dbReference type="NCBIfam" id="TIGR01444">
    <property type="entry name" value="fkbM_fam"/>
    <property type="match status" value="1"/>
</dbReference>
<protein>
    <recommendedName>
        <fullName evidence="1">Methyltransferase FkbM domain-containing protein</fullName>
    </recommendedName>
</protein>
<proteinExistence type="predicted"/>
<dbReference type="AlphaFoldDB" id="A0A1F6MS93"/>
<name>A0A1F6MS93_9BACT</name>
<dbReference type="InterPro" id="IPR006342">
    <property type="entry name" value="FkbM_mtfrase"/>
</dbReference>
<feature type="domain" description="Methyltransferase FkbM" evidence="1">
    <location>
        <begin position="50"/>
        <end position="204"/>
    </location>
</feature>
<accession>A0A1F6MS93</accession>
<dbReference type="SUPFAM" id="SSF53335">
    <property type="entry name" value="S-adenosyl-L-methionine-dependent methyltransferases"/>
    <property type="match status" value="1"/>
</dbReference>
<dbReference type="STRING" id="1798692.A3G00_04490"/>
<reference evidence="2 3" key="1">
    <citation type="journal article" date="2016" name="Nat. Commun.">
        <title>Thousands of microbial genomes shed light on interconnected biogeochemical processes in an aquifer system.</title>
        <authorList>
            <person name="Anantharaman K."/>
            <person name="Brown C.T."/>
            <person name="Hug L.A."/>
            <person name="Sharon I."/>
            <person name="Castelle C.J."/>
            <person name="Probst A.J."/>
            <person name="Thomas B.C."/>
            <person name="Singh A."/>
            <person name="Wilkins M.J."/>
            <person name="Karaoz U."/>
            <person name="Brodie E.L."/>
            <person name="Williams K.H."/>
            <person name="Hubbard S.S."/>
            <person name="Banfield J.F."/>
        </authorList>
    </citation>
    <scope>NUCLEOTIDE SEQUENCE [LARGE SCALE GENOMIC DNA]</scope>
</reference>
<evidence type="ECO:0000313" key="3">
    <source>
        <dbReference type="Proteomes" id="UP000178347"/>
    </source>
</evidence>
<evidence type="ECO:0000259" key="1">
    <source>
        <dbReference type="Pfam" id="PF05050"/>
    </source>
</evidence>
<dbReference type="PANTHER" id="PTHR34203">
    <property type="entry name" value="METHYLTRANSFERASE, FKBM FAMILY PROTEIN"/>
    <property type="match status" value="1"/>
</dbReference>
<dbReference type="EMBL" id="MFQN01000017">
    <property type="protein sequence ID" value="OGH74400.1"/>
    <property type="molecule type" value="Genomic_DNA"/>
</dbReference>
<dbReference type="InterPro" id="IPR052514">
    <property type="entry name" value="SAM-dependent_MTase"/>
</dbReference>
<dbReference type="Pfam" id="PF05050">
    <property type="entry name" value="Methyltransf_21"/>
    <property type="match status" value="1"/>
</dbReference>
<dbReference type="Gene3D" id="3.40.50.150">
    <property type="entry name" value="Vaccinia Virus protein VP39"/>
    <property type="match status" value="1"/>
</dbReference>
<organism evidence="2 3">
    <name type="scientific">Candidatus Magasanikbacteria bacterium RIFCSPLOWO2_12_FULL_43_12</name>
    <dbReference type="NCBI Taxonomy" id="1798692"/>
    <lineage>
        <taxon>Bacteria</taxon>
        <taxon>Candidatus Magasanikiibacteriota</taxon>
    </lineage>
</organism>